<dbReference type="EMBL" id="MU393553">
    <property type="protein sequence ID" value="KAI4861401.1"/>
    <property type="molecule type" value="Genomic_DNA"/>
</dbReference>
<organism evidence="1 2">
    <name type="scientific">Hypoxylon rubiginosum</name>
    <dbReference type="NCBI Taxonomy" id="110542"/>
    <lineage>
        <taxon>Eukaryota</taxon>
        <taxon>Fungi</taxon>
        <taxon>Dikarya</taxon>
        <taxon>Ascomycota</taxon>
        <taxon>Pezizomycotina</taxon>
        <taxon>Sordariomycetes</taxon>
        <taxon>Xylariomycetidae</taxon>
        <taxon>Xylariales</taxon>
        <taxon>Hypoxylaceae</taxon>
        <taxon>Hypoxylon</taxon>
    </lineage>
</organism>
<evidence type="ECO:0000313" key="1">
    <source>
        <dbReference type="EMBL" id="KAI4861401.1"/>
    </source>
</evidence>
<name>A0ACB9YQJ9_9PEZI</name>
<accession>A0ACB9YQJ9</accession>
<proteinExistence type="predicted"/>
<evidence type="ECO:0000313" key="2">
    <source>
        <dbReference type="Proteomes" id="UP001497700"/>
    </source>
</evidence>
<keyword evidence="2" id="KW-1185">Reference proteome</keyword>
<comment type="caution">
    <text evidence="1">The sequence shown here is derived from an EMBL/GenBank/DDBJ whole genome shotgun (WGS) entry which is preliminary data.</text>
</comment>
<reference evidence="1 2" key="1">
    <citation type="journal article" date="2022" name="New Phytol.">
        <title>Ecological generalism drives hyperdiversity of secondary metabolite gene clusters in xylarialean endophytes.</title>
        <authorList>
            <person name="Franco M.E.E."/>
            <person name="Wisecaver J.H."/>
            <person name="Arnold A.E."/>
            <person name="Ju Y.M."/>
            <person name="Slot J.C."/>
            <person name="Ahrendt S."/>
            <person name="Moore L.P."/>
            <person name="Eastman K.E."/>
            <person name="Scott K."/>
            <person name="Konkel Z."/>
            <person name="Mondo S.J."/>
            <person name="Kuo A."/>
            <person name="Hayes R.D."/>
            <person name="Haridas S."/>
            <person name="Andreopoulos B."/>
            <person name="Riley R."/>
            <person name="LaButti K."/>
            <person name="Pangilinan J."/>
            <person name="Lipzen A."/>
            <person name="Amirebrahimi M."/>
            <person name="Yan J."/>
            <person name="Adam C."/>
            <person name="Keymanesh K."/>
            <person name="Ng V."/>
            <person name="Louie K."/>
            <person name="Northen T."/>
            <person name="Drula E."/>
            <person name="Henrissat B."/>
            <person name="Hsieh H.M."/>
            <person name="Youens-Clark K."/>
            <person name="Lutzoni F."/>
            <person name="Miadlikowska J."/>
            <person name="Eastwood D.C."/>
            <person name="Hamelin R.C."/>
            <person name="Grigoriev I.V."/>
            <person name="U'Ren J.M."/>
        </authorList>
    </citation>
    <scope>NUCLEOTIDE SEQUENCE [LARGE SCALE GENOMIC DNA]</scope>
    <source>
        <strain evidence="1 2">CBS 119005</strain>
    </source>
</reference>
<protein>
    <submittedName>
        <fullName evidence="1">Uncharacterized protein</fullName>
    </submittedName>
</protein>
<dbReference type="Proteomes" id="UP001497700">
    <property type="component" value="Unassembled WGS sequence"/>
</dbReference>
<gene>
    <name evidence="1" type="ORF">F4820DRAFT_433818</name>
</gene>
<sequence length="82" mass="9143">MQTGSPAFFWSFFLFCFSPYTNYTQTLPILSTSPSRSPTQTVIVASVHTVANVECAIMARCSVEKRGGSIVIVQHRVIVRSW</sequence>